<dbReference type="InterPro" id="IPR036737">
    <property type="entry name" value="OmpA-like_sf"/>
</dbReference>
<evidence type="ECO:0000313" key="4">
    <source>
        <dbReference type="EMBL" id="SFT37916.1"/>
    </source>
</evidence>
<evidence type="ECO:0000256" key="2">
    <source>
        <dbReference type="SAM" id="SignalP"/>
    </source>
</evidence>
<dbReference type="PROSITE" id="PS51123">
    <property type="entry name" value="OMPA_2"/>
    <property type="match status" value="1"/>
</dbReference>
<dbReference type="PANTHER" id="PTHR30329">
    <property type="entry name" value="STATOR ELEMENT OF FLAGELLAR MOTOR COMPLEX"/>
    <property type="match status" value="1"/>
</dbReference>
<keyword evidence="1" id="KW-0472">Membrane</keyword>
<organism evidence="4 5">
    <name type="scientific">Lishizhenia tianjinensis</name>
    <dbReference type="NCBI Taxonomy" id="477690"/>
    <lineage>
        <taxon>Bacteria</taxon>
        <taxon>Pseudomonadati</taxon>
        <taxon>Bacteroidota</taxon>
        <taxon>Flavobacteriia</taxon>
        <taxon>Flavobacteriales</taxon>
        <taxon>Crocinitomicaceae</taxon>
        <taxon>Lishizhenia</taxon>
    </lineage>
</organism>
<dbReference type="GO" id="GO:0016020">
    <property type="term" value="C:membrane"/>
    <property type="evidence" value="ECO:0007669"/>
    <property type="project" value="UniProtKB-UniRule"/>
</dbReference>
<keyword evidence="5" id="KW-1185">Reference proteome</keyword>
<dbReference type="SUPFAM" id="SSF103088">
    <property type="entry name" value="OmpA-like"/>
    <property type="match status" value="1"/>
</dbReference>
<dbReference type="STRING" id="477690.SAMN05216474_0218"/>
<evidence type="ECO:0000259" key="3">
    <source>
        <dbReference type="PROSITE" id="PS51123"/>
    </source>
</evidence>
<dbReference type="Proteomes" id="UP000236454">
    <property type="component" value="Unassembled WGS sequence"/>
</dbReference>
<feature type="chain" id="PRO_5014912688" evidence="2">
    <location>
        <begin position="20"/>
        <end position="392"/>
    </location>
</feature>
<proteinExistence type="predicted"/>
<dbReference type="InterPro" id="IPR050330">
    <property type="entry name" value="Bact_OuterMem_StrucFunc"/>
</dbReference>
<dbReference type="Gene3D" id="3.30.1330.60">
    <property type="entry name" value="OmpA-like domain"/>
    <property type="match status" value="1"/>
</dbReference>
<feature type="domain" description="OmpA-like" evidence="3">
    <location>
        <begin position="268"/>
        <end position="392"/>
    </location>
</feature>
<gene>
    <name evidence="4" type="ORF">SAMN05216474_0218</name>
</gene>
<evidence type="ECO:0000256" key="1">
    <source>
        <dbReference type="PROSITE-ProRule" id="PRU00473"/>
    </source>
</evidence>
<reference evidence="4 5" key="1">
    <citation type="submission" date="2016-10" db="EMBL/GenBank/DDBJ databases">
        <authorList>
            <person name="de Groot N.N."/>
        </authorList>
    </citation>
    <scope>NUCLEOTIDE SEQUENCE [LARGE SCALE GENOMIC DNA]</scope>
    <source>
        <strain evidence="4 5">CGMCC 1.7005</strain>
    </source>
</reference>
<dbReference type="Pfam" id="PF00691">
    <property type="entry name" value="OmpA"/>
    <property type="match status" value="1"/>
</dbReference>
<dbReference type="Gene3D" id="2.60.120.260">
    <property type="entry name" value="Galactose-binding domain-like"/>
    <property type="match status" value="1"/>
</dbReference>
<dbReference type="InterPro" id="IPR006665">
    <property type="entry name" value="OmpA-like"/>
</dbReference>
<dbReference type="EMBL" id="FPAS01000001">
    <property type="protein sequence ID" value="SFT37916.1"/>
    <property type="molecule type" value="Genomic_DNA"/>
</dbReference>
<protein>
    <submittedName>
        <fullName evidence="4">Outer membrane protein OmpA</fullName>
    </submittedName>
</protein>
<evidence type="ECO:0000313" key="5">
    <source>
        <dbReference type="Proteomes" id="UP000236454"/>
    </source>
</evidence>
<name>A0A1I6XIF3_9FLAO</name>
<feature type="signal peptide" evidence="2">
    <location>
        <begin position="1"/>
        <end position="19"/>
    </location>
</feature>
<dbReference type="PANTHER" id="PTHR30329:SF21">
    <property type="entry name" value="LIPOPROTEIN YIAD-RELATED"/>
    <property type="match status" value="1"/>
</dbReference>
<dbReference type="AlphaFoldDB" id="A0A1I6XIF3"/>
<accession>A0A1I6XIF3</accession>
<keyword evidence="2" id="KW-0732">Signal</keyword>
<dbReference type="CDD" id="cd07185">
    <property type="entry name" value="OmpA_C-like"/>
    <property type="match status" value="1"/>
</dbReference>
<sequence length="392" mass="43509">MKKLFTVIPLVAISLFSFGQDENENLVENGSFESVKGKVRRLGQIEAAEGWTAATGAGADLFVGDSKMPDVMTPENVMGTEEPKDGINYAGIISFSYGDKQERNYITTKFTEPLKKGERYRVEFYCSLSDLSKYATNKLAAHISKKEPGSDEKLNSLVFEENLVLHPKEEVFNGMFGWDKVCGEYVAKGGEKYLTIGNFTNTADVKNERIRKPQDVKGKQIIAAYYYIDEVSVRLLEEDEVCECNYEKAPKQVSQLVFQTAPLITNEMTSAEKVSAQNVYYAYGKSTVTPAGVSSLKAVVAEMKNNPSAKLIITGHIDGTELEASTEEEEMKDLGKKRAEFARTLLVSLGVPANQIEIVDAKANTESSLIEEGDPDDLRMAKNRRISFEMVQ</sequence>
<dbReference type="RefSeq" id="WP_170853632.1">
    <property type="nucleotide sequence ID" value="NZ_FPAS01000001.1"/>
</dbReference>